<sequence length="851" mass="92430">MSTTPWQKLLVVIMGLLPLLPGIGARVDVYGGGASFPSSLYEQWIQSFLKEHGSDVQISYISSSSSVGLAQLQAGSLAFSGSDIPPVTNDTSVTYFPAVAGAIALAYQIPQLSEPLNLSRQNIADIFSGKLTTWSDPALQVLNPTLANALPSATTPKITLVVRQPGSGTTANFVKALHSFDPSFPGPISSSVNWHNITNGTQVFVANTNEAVGMLVASIPYAISYMDLNEIYKANKTGANSIGVANIINRNGTIVTATWQSMQAAMSSNVNSSSTSDTIDTPYPQAYPITVYTNYVLRNNAIGSDILTARWTLRYLYWTLTRGSDIAIQNNFAPLTPEMVKRGTDILEFLTQNDQIMFGQTYCDFPIGSSAGCKHGHCFLDLPFQDPAAQCICDPGFINYQKGDCSEAADGYRLAKNDAFGIICISLMAVGLLIVCAVWCLTFLARHRPQIRAIAPNCCWVLLMGCLLGNIGILPYAGMPTDASCKIRLFFPPVAFGAAFGMMMMKLWRIYLIFGYQRKTRISIARNSVLIGSTLGIVVAELILTGLLVALAPPSVVVSIENATTGAIYQECGVAPEKKGLYTGLLVLLYCFNALLLFLCLFLAYATRKAYNRFGESKTIGFSIYIVTILMIFAVPAAYILPMQTDTERGTQRLLTCLIMFIISTGISLILFLPRLREVWKVRANSDSQGSRTSGAQVGGHRFRSVRRKSNPEHVSSFHVHAVHPTVCEVGLRQDRFGAQWQSATLCALCELDLLLFLESVRSSKVLVSFKLSEIIVDVLTTESAAASGSFSTSSNSATRLSLKMKADQTASHIVEFPSKEKMRPFLALVAQTLKPRYSKATASMVESSAT</sequence>
<feature type="chain" id="PRO_5005539652" evidence="8">
    <location>
        <begin position="26"/>
        <end position="851"/>
    </location>
</feature>
<dbReference type="RefSeq" id="XP_016606116.1">
    <property type="nucleotide sequence ID" value="XM_016754687.1"/>
</dbReference>
<dbReference type="PANTHER" id="PTHR42996">
    <property type="entry name" value="PHOSPHATE-BINDING PROTEIN PSTS"/>
    <property type="match status" value="1"/>
</dbReference>
<dbReference type="PROSITE" id="PS50259">
    <property type="entry name" value="G_PROTEIN_RECEP_F3_4"/>
    <property type="match status" value="1"/>
</dbReference>
<dbReference type="InterPro" id="IPR050962">
    <property type="entry name" value="Phosphate-bind_PstS"/>
</dbReference>
<keyword evidence="8" id="KW-0732">Signal</keyword>
<comment type="subcellular location">
    <subcellularLocation>
        <location evidence="1">Membrane</location>
        <topology evidence="1">Multi-pass membrane protein</topology>
    </subcellularLocation>
</comment>
<evidence type="ECO:0000256" key="3">
    <source>
        <dbReference type="ARBA" id="ARBA00022692"/>
    </source>
</evidence>
<keyword evidence="6" id="KW-0325">Glycoprotein</keyword>
<feature type="domain" description="G-protein coupled receptors family 3 profile" evidence="9">
    <location>
        <begin position="420"/>
        <end position="676"/>
    </location>
</feature>
<dbReference type="InParanoid" id="A0A0L0HAY0"/>
<evidence type="ECO:0000256" key="8">
    <source>
        <dbReference type="SAM" id="SignalP"/>
    </source>
</evidence>
<dbReference type="VEuPathDB" id="FungiDB:SPPG_06488"/>
<feature type="transmembrane region" description="Helical" evidence="7">
    <location>
        <begin position="419"/>
        <end position="445"/>
    </location>
</feature>
<comment type="similarity">
    <text evidence="2">Belongs to the PstS family.</text>
</comment>
<organism evidence="10 11">
    <name type="scientific">Spizellomyces punctatus (strain DAOM BR117)</name>
    <dbReference type="NCBI Taxonomy" id="645134"/>
    <lineage>
        <taxon>Eukaryota</taxon>
        <taxon>Fungi</taxon>
        <taxon>Fungi incertae sedis</taxon>
        <taxon>Chytridiomycota</taxon>
        <taxon>Chytridiomycota incertae sedis</taxon>
        <taxon>Chytridiomycetes</taxon>
        <taxon>Spizellomycetales</taxon>
        <taxon>Spizellomycetaceae</taxon>
        <taxon>Spizellomyces</taxon>
    </lineage>
</organism>
<accession>A0A0L0HAY0</accession>
<proteinExistence type="inferred from homology"/>
<dbReference type="Pfam" id="PF00003">
    <property type="entry name" value="7tm_3"/>
    <property type="match status" value="1"/>
</dbReference>
<dbReference type="Pfam" id="PF12849">
    <property type="entry name" value="PBP_like_2"/>
    <property type="match status" value="1"/>
</dbReference>
<dbReference type="InterPro" id="IPR000337">
    <property type="entry name" value="GPCR_3"/>
</dbReference>
<dbReference type="PANTHER" id="PTHR42996:SF1">
    <property type="entry name" value="PHOSPHATE-BINDING PROTEIN PSTS"/>
    <property type="match status" value="1"/>
</dbReference>
<dbReference type="OrthoDB" id="2155766at2759"/>
<dbReference type="SUPFAM" id="SSF53850">
    <property type="entry name" value="Periplasmic binding protein-like II"/>
    <property type="match status" value="1"/>
</dbReference>
<feature type="signal peptide" evidence="8">
    <location>
        <begin position="1"/>
        <end position="25"/>
    </location>
</feature>
<dbReference type="Proteomes" id="UP000053201">
    <property type="component" value="Unassembled WGS sequence"/>
</dbReference>
<dbReference type="EMBL" id="KQ257461">
    <property type="protein sequence ID" value="KNC98076.1"/>
    <property type="molecule type" value="Genomic_DNA"/>
</dbReference>
<dbReference type="PRINTS" id="PR00248">
    <property type="entry name" value="GPCRMGR"/>
</dbReference>
<protein>
    <submittedName>
        <fullName evidence="10">Phosphate ABC transporter, phosphate-binding protein PstS</fullName>
    </submittedName>
</protein>
<feature type="transmembrane region" description="Helical" evidence="7">
    <location>
        <begin position="457"/>
        <end position="477"/>
    </location>
</feature>
<keyword evidence="3 7" id="KW-0812">Transmembrane</keyword>
<feature type="transmembrane region" description="Helical" evidence="7">
    <location>
        <begin position="619"/>
        <end position="641"/>
    </location>
</feature>
<keyword evidence="5 7" id="KW-0472">Membrane</keyword>
<evidence type="ECO:0000256" key="1">
    <source>
        <dbReference type="ARBA" id="ARBA00004141"/>
    </source>
</evidence>
<dbReference type="InterPro" id="IPR024370">
    <property type="entry name" value="PBP_domain"/>
</dbReference>
<feature type="transmembrane region" description="Helical" evidence="7">
    <location>
        <begin position="529"/>
        <end position="552"/>
    </location>
</feature>
<dbReference type="AlphaFoldDB" id="A0A0L0HAY0"/>
<keyword evidence="4 7" id="KW-1133">Transmembrane helix</keyword>
<dbReference type="STRING" id="645134.A0A0L0HAY0"/>
<dbReference type="GeneID" id="27689782"/>
<dbReference type="eggNOG" id="KOG1056">
    <property type="taxonomic scope" value="Eukaryota"/>
</dbReference>
<dbReference type="InterPro" id="IPR017978">
    <property type="entry name" value="GPCR_3_C"/>
</dbReference>
<evidence type="ECO:0000256" key="2">
    <source>
        <dbReference type="ARBA" id="ARBA00008725"/>
    </source>
</evidence>
<feature type="transmembrane region" description="Helical" evidence="7">
    <location>
        <begin position="489"/>
        <end position="508"/>
    </location>
</feature>
<evidence type="ECO:0000256" key="7">
    <source>
        <dbReference type="SAM" id="Phobius"/>
    </source>
</evidence>
<gene>
    <name evidence="10" type="ORF">SPPG_06488</name>
</gene>
<dbReference type="GO" id="GO:0004930">
    <property type="term" value="F:G protein-coupled receptor activity"/>
    <property type="evidence" value="ECO:0007669"/>
    <property type="project" value="InterPro"/>
</dbReference>
<dbReference type="Gene3D" id="3.40.190.10">
    <property type="entry name" value="Periplasmic binding protein-like II"/>
    <property type="match status" value="2"/>
</dbReference>
<feature type="transmembrane region" description="Helical" evidence="7">
    <location>
        <begin position="585"/>
        <end position="607"/>
    </location>
</feature>
<feature type="transmembrane region" description="Helical" evidence="7">
    <location>
        <begin position="653"/>
        <end position="673"/>
    </location>
</feature>
<evidence type="ECO:0000256" key="5">
    <source>
        <dbReference type="ARBA" id="ARBA00023136"/>
    </source>
</evidence>
<evidence type="ECO:0000313" key="11">
    <source>
        <dbReference type="Proteomes" id="UP000053201"/>
    </source>
</evidence>
<name>A0A0L0HAY0_SPIPD</name>
<evidence type="ECO:0000256" key="6">
    <source>
        <dbReference type="ARBA" id="ARBA00023180"/>
    </source>
</evidence>
<evidence type="ECO:0000256" key="4">
    <source>
        <dbReference type="ARBA" id="ARBA00022989"/>
    </source>
</evidence>
<evidence type="ECO:0000313" key="10">
    <source>
        <dbReference type="EMBL" id="KNC98076.1"/>
    </source>
</evidence>
<evidence type="ECO:0000259" key="9">
    <source>
        <dbReference type="PROSITE" id="PS50259"/>
    </source>
</evidence>
<keyword evidence="11" id="KW-1185">Reference proteome</keyword>
<reference evidence="10 11" key="1">
    <citation type="submission" date="2009-08" db="EMBL/GenBank/DDBJ databases">
        <title>The Genome Sequence of Spizellomyces punctatus strain DAOM BR117.</title>
        <authorList>
            <consortium name="The Broad Institute Genome Sequencing Platform"/>
            <person name="Russ C."/>
            <person name="Cuomo C."/>
            <person name="Shea T."/>
            <person name="Young S.K."/>
            <person name="Zeng Q."/>
            <person name="Koehrsen M."/>
            <person name="Haas B."/>
            <person name="Borodovsky M."/>
            <person name="Guigo R."/>
            <person name="Alvarado L."/>
            <person name="Berlin A."/>
            <person name="Bochicchio J."/>
            <person name="Borenstein D."/>
            <person name="Chapman S."/>
            <person name="Chen Z."/>
            <person name="Engels R."/>
            <person name="Freedman E."/>
            <person name="Gellesch M."/>
            <person name="Goldberg J."/>
            <person name="Griggs A."/>
            <person name="Gujja S."/>
            <person name="Heiman D."/>
            <person name="Hepburn T."/>
            <person name="Howarth C."/>
            <person name="Jen D."/>
            <person name="Larson L."/>
            <person name="Lewis B."/>
            <person name="Mehta T."/>
            <person name="Park D."/>
            <person name="Pearson M."/>
            <person name="Roberts A."/>
            <person name="Saif S."/>
            <person name="Shenoy N."/>
            <person name="Sisk P."/>
            <person name="Stolte C."/>
            <person name="Sykes S."/>
            <person name="Thomson T."/>
            <person name="Walk T."/>
            <person name="White J."/>
            <person name="Yandava C."/>
            <person name="Burger G."/>
            <person name="Gray M.W."/>
            <person name="Holland P.W.H."/>
            <person name="King N."/>
            <person name="Lang F.B.F."/>
            <person name="Roger A.J."/>
            <person name="Ruiz-Trillo I."/>
            <person name="Lander E."/>
            <person name="Nusbaum C."/>
        </authorList>
    </citation>
    <scope>NUCLEOTIDE SEQUENCE [LARGE SCALE GENOMIC DNA]</scope>
    <source>
        <strain evidence="10 11">DAOM BR117</strain>
    </source>
</reference>
<dbReference type="GO" id="GO:0016020">
    <property type="term" value="C:membrane"/>
    <property type="evidence" value="ECO:0007669"/>
    <property type="project" value="UniProtKB-SubCell"/>
</dbReference>